<dbReference type="SUPFAM" id="SSF53756">
    <property type="entry name" value="UDP-Glycosyltransferase/glycogen phosphorylase"/>
    <property type="match status" value="1"/>
</dbReference>
<dbReference type="Gene3D" id="3.40.50.2000">
    <property type="entry name" value="Glycogen Phosphorylase B"/>
    <property type="match status" value="1"/>
</dbReference>
<dbReference type="PANTHER" id="PTHR48047:SF153">
    <property type="entry name" value="UDP-GLYCOSYLTRANSFERASE 73C5-RELATED"/>
    <property type="match status" value="1"/>
</dbReference>
<evidence type="ECO:0000256" key="2">
    <source>
        <dbReference type="ARBA" id="ARBA00022676"/>
    </source>
</evidence>
<gene>
    <name evidence="3" type="ORF">V5N11_030649</name>
</gene>
<comment type="similarity">
    <text evidence="1">Belongs to the UDP-glycosyltransferase family.</text>
</comment>
<proteinExistence type="inferred from homology"/>
<dbReference type="PANTHER" id="PTHR48047">
    <property type="entry name" value="GLYCOSYLTRANSFERASE"/>
    <property type="match status" value="1"/>
</dbReference>
<dbReference type="AlphaFoldDB" id="A0ABD0Z7V1"/>
<name>A0ABD0Z7V1_CARAN</name>
<evidence type="ECO:0000313" key="3">
    <source>
        <dbReference type="EMBL" id="KAL1190751.1"/>
    </source>
</evidence>
<keyword evidence="2" id="KW-0808">Transferase</keyword>
<evidence type="ECO:0000313" key="4">
    <source>
        <dbReference type="Proteomes" id="UP001558713"/>
    </source>
</evidence>
<dbReference type="EMBL" id="JBANAX010000871">
    <property type="protein sequence ID" value="KAL1190751.1"/>
    <property type="molecule type" value="Genomic_DNA"/>
</dbReference>
<dbReference type="Proteomes" id="UP001558713">
    <property type="component" value="Unassembled WGS sequence"/>
</dbReference>
<keyword evidence="4" id="KW-1185">Reference proteome</keyword>
<sequence>MASEITHKSDPLHFVLFPFMAQGHMIPMVDIAKLLAQRGVIITIVTTPQNAARFKNVLSRAIESGLPINMVQVKFPSQEAGLPEGQEKFDSLDSVELLIPFFKAVNMLEEPVQNLFEEMKPRPSCIIAGFCLHYTSKIAKKFNIPKILFHGMGCFCLLCIHLVRKNHNKKTSDSHRNFTSFKIRCKVGTDLPRNYDEFENRRKYVVQLHQ</sequence>
<accession>A0ABD0Z7V1</accession>
<organism evidence="3 4">
    <name type="scientific">Cardamine amara subsp. amara</name>
    <dbReference type="NCBI Taxonomy" id="228776"/>
    <lineage>
        <taxon>Eukaryota</taxon>
        <taxon>Viridiplantae</taxon>
        <taxon>Streptophyta</taxon>
        <taxon>Embryophyta</taxon>
        <taxon>Tracheophyta</taxon>
        <taxon>Spermatophyta</taxon>
        <taxon>Magnoliopsida</taxon>
        <taxon>eudicotyledons</taxon>
        <taxon>Gunneridae</taxon>
        <taxon>Pentapetalae</taxon>
        <taxon>rosids</taxon>
        <taxon>malvids</taxon>
        <taxon>Brassicales</taxon>
        <taxon>Brassicaceae</taxon>
        <taxon>Cardamineae</taxon>
        <taxon>Cardamine</taxon>
    </lineage>
</organism>
<dbReference type="GO" id="GO:0046527">
    <property type="term" value="F:glucosyltransferase activity"/>
    <property type="evidence" value="ECO:0007669"/>
    <property type="project" value="UniProtKB-ARBA"/>
</dbReference>
<evidence type="ECO:0000256" key="1">
    <source>
        <dbReference type="ARBA" id="ARBA00009995"/>
    </source>
</evidence>
<comment type="caution">
    <text evidence="3">The sequence shown here is derived from an EMBL/GenBank/DDBJ whole genome shotgun (WGS) entry which is preliminary data.</text>
</comment>
<keyword evidence="2" id="KW-0328">Glycosyltransferase</keyword>
<reference evidence="3 4" key="1">
    <citation type="submission" date="2024-04" db="EMBL/GenBank/DDBJ databases">
        <title>Genome assembly C_amara_ONT_v2.</title>
        <authorList>
            <person name="Yant L."/>
            <person name="Moore C."/>
            <person name="Slenker M."/>
        </authorList>
    </citation>
    <scope>NUCLEOTIDE SEQUENCE [LARGE SCALE GENOMIC DNA]</scope>
    <source>
        <tissue evidence="3">Leaf</tissue>
    </source>
</reference>
<protein>
    <submittedName>
        <fullName evidence="3">UDP-glycosyltransferase 73C9</fullName>
    </submittedName>
</protein>